<evidence type="ECO:0000256" key="2">
    <source>
        <dbReference type="ARBA" id="ARBA00022692"/>
    </source>
</evidence>
<dbReference type="PANTHER" id="PTHR14110:SF1">
    <property type="entry name" value="CHLOROPLASTIC IMPORT INNER MEMBRANE TRANSLOCASE SUBUNIT TIM22-2-RELATED"/>
    <property type="match status" value="1"/>
</dbReference>
<proteinExistence type="predicted"/>
<feature type="compositionally biased region" description="Polar residues" evidence="5">
    <location>
        <begin position="191"/>
        <end position="200"/>
    </location>
</feature>
<dbReference type="STRING" id="3076.A0A2P6U5L4"/>
<evidence type="ECO:0000313" key="7">
    <source>
        <dbReference type="EMBL" id="PRW61599.1"/>
    </source>
</evidence>
<dbReference type="GO" id="GO:0042721">
    <property type="term" value="C:TIM22 mitochondrial import inner membrane insertion complex"/>
    <property type="evidence" value="ECO:0007669"/>
    <property type="project" value="InterPro"/>
</dbReference>
<evidence type="ECO:0000256" key="5">
    <source>
        <dbReference type="SAM" id="MobiDB-lite"/>
    </source>
</evidence>
<evidence type="ECO:0000256" key="3">
    <source>
        <dbReference type="ARBA" id="ARBA00022989"/>
    </source>
</evidence>
<dbReference type="EMBL" id="LHPG02000001">
    <property type="protein sequence ID" value="PRW61599.1"/>
    <property type="molecule type" value="Genomic_DNA"/>
</dbReference>
<evidence type="ECO:0000256" key="1">
    <source>
        <dbReference type="ARBA" id="ARBA00004141"/>
    </source>
</evidence>
<keyword evidence="4 6" id="KW-0472">Membrane</keyword>
<dbReference type="OrthoDB" id="1913277at2759"/>
<evidence type="ECO:0000256" key="6">
    <source>
        <dbReference type="SAM" id="Phobius"/>
    </source>
</evidence>
<dbReference type="Proteomes" id="UP000239899">
    <property type="component" value="Unassembled WGS sequence"/>
</dbReference>
<dbReference type="GO" id="GO:0045039">
    <property type="term" value="P:protein insertion into mitochondrial inner membrane"/>
    <property type="evidence" value="ECO:0007669"/>
    <property type="project" value="InterPro"/>
</dbReference>
<keyword evidence="3 6" id="KW-1133">Transmembrane helix</keyword>
<dbReference type="AlphaFoldDB" id="A0A2P6U5L4"/>
<keyword evidence="8" id="KW-1185">Reference proteome</keyword>
<feature type="transmembrane region" description="Helical" evidence="6">
    <location>
        <begin position="101"/>
        <end position="118"/>
    </location>
</feature>
<evidence type="ECO:0000256" key="4">
    <source>
        <dbReference type="ARBA" id="ARBA00023136"/>
    </source>
</evidence>
<dbReference type="GO" id="GO:0008320">
    <property type="term" value="F:protein transmembrane transporter activity"/>
    <property type="evidence" value="ECO:0007669"/>
    <property type="project" value="TreeGrafter"/>
</dbReference>
<dbReference type="GO" id="GO:0030943">
    <property type="term" value="F:mitochondrion targeting sequence binding"/>
    <property type="evidence" value="ECO:0007669"/>
    <property type="project" value="TreeGrafter"/>
</dbReference>
<sequence>MGKKRGSKAGGGAAKEGGEAQGKDGEQAAVLSLKMDSSTPEAPREVAESGAFQTPCSISGLGAGVSGGMLGFVWGFGGYWIRSIKGGGQWKLAVGEGWASAQTFAIMSGVYAAVGCFMQRLRQKNDAWNGAASGCATGLALGWKQGPMSALQSCAMLGIFSYFIDGMSGGEAQAAALRGTPAAAGSEDRGTTSSSSGCSPQQKEEQLRQWQQKRKAVEQFLSPVMPLLAAAAPCVFAWEEGSGSPAGGCRVVRRR</sequence>
<dbReference type="Pfam" id="PF02466">
    <property type="entry name" value="Tim17"/>
    <property type="match status" value="1"/>
</dbReference>
<feature type="compositionally biased region" description="Basic and acidic residues" evidence="5">
    <location>
        <begin position="16"/>
        <end position="26"/>
    </location>
</feature>
<keyword evidence="2 6" id="KW-0812">Transmembrane</keyword>
<evidence type="ECO:0000313" key="8">
    <source>
        <dbReference type="Proteomes" id="UP000239899"/>
    </source>
</evidence>
<feature type="region of interest" description="Disordered" evidence="5">
    <location>
        <begin position="179"/>
        <end position="209"/>
    </location>
</feature>
<comment type="caution">
    <text evidence="7">The sequence shown here is derived from an EMBL/GenBank/DDBJ whole genome shotgun (WGS) entry which is preliminary data.</text>
</comment>
<protein>
    <submittedName>
        <fullName evidence="7">Mitochondrial import inner membrane translocase subunit TIM22-2-like</fullName>
    </submittedName>
</protein>
<gene>
    <name evidence="7" type="ORF">C2E21_0092</name>
</gene>
<feature type="region of interest" description="Disordered" evidence="5">
    <location>
        <begin position="1"/>
        <end position="46"/>
    </location>
</feature>
<comment type="subcellular location">
    <subcellularLocation>
        <location evidence="1">Membrane</location>
        <topology evidence="1">Multi-pass membrane protein</topology>
    </subcellularLocation>
</comment>
<dbReference type="PANTHER" id="PTHR14110">
    <property type="entry name" value="MITOCHONDRIAL IMPORT INNER MEMBRANE TRANSLOCASE SUBUNIT TIM22"/>
    <property type="match status" value="1"/>
</dbReference>
<dbReference type="InterPro" id="IPR039175">
    <property type="entry name" value="TIM22"/>
</dbReference>
<organism evidence="7 8">
    <name type="scientific">Chlorella sorokiniana</name>
    <name type="common">Freshwater green alga</name>
    <dbReference type="NCBI Taxonomy" id="3076"/>
    <lineage>
        <taxon>Eukaryota</taxon>
        <taxon>Viridiplantae</taxon>
        <taxon>Chlorophyta</taxon>
        <taxon>core chlorophytes</taxon>
        <taxon>Trebouxiophyceae</taxon>
        <taxon>Chlorellales</taxon>
        <taxon>Chlorellaceae</taxon>
        <taxon>Chlorella clade</taxon>
        <taxon>Chlorella</taxon>
    </lineage>
</organism>
<accession>A0A2P6U5L4</accession>
<feature type="transmembrane region" description="Helical" evidence="6">
    <location>
        <begin position="61"/>
        <end position="81"/>
    </location>
</feature>
<name>A0A2P6U5L4_CHLSO</name>
<reference evidence="7 8" key="1">
    <citation type="journal article" date="2018" name="Plant J.">
        <title>Genome sequences of Chlorella sorokiniana UTEX 1602 and Micractinium conductrix SAG 241.80: implications to maltose excretion by a green alga.</title>
        <authorList>
            <person name="Arriola M.B."/>
            <person name="Velmurugan N."/>
            <person name="Zhang Y."/>
            <person name="Plunkett M.H."/>
            <person name="Hondzo H."/>
            <person name="Barney B.M."/>
        </authorList>
    </citation>
    <scope>NUCLEOTIDE SEQUENCE [LARGE SCALE GENOMIC DNA]</scope>
    <source>
        <strain evidence="8">UTEX 1602</strain>
    </source>
</reference>